<name>A0A9P6K2V8_9FUNG</name>
<sequence length="59" mass="6210">MVVAFGMRFDGFVDLEAADAADRTLLIQRGAVDESLVLEGDEPVGEVDLDGSKGVLRGS</sequence>
<accession>A0A9P6K2V8</accession>
<gene>
    <name evidence="1" type="ORF">EC957_000511</name>
</gene>
<dbReference type="Proteomes" id="UP000723463">
    <property type="component" value="Unassembled WGS sequence"/>
</dbReference>
<evidence type="ECO:0000313" key="2">
    <source>
        <dbReference type="Proteomes" id="UP000723463"/>
    </source>
</evidence>
<comment type="caution">
    <text evidence="1">The sequence shown here is derived from an EMBL/GenBank/DDBJ whole genome shotgun (WGS) entry which is preliminary data.</text>
</comment>
<protein>
    <submittedName>
        <fullName evidence="1">Uncharacterized protein</fullName>
    </submittedName>
</protein>
<proteinExistence type="predicted"/>
<dbReference type="EMBL" id="JAAAXW010000106">
    <property type="protein sequence ID" value="KAF9543732.1"/>
    <property type="molecule type" value="Genomic_DNA"/>
</dbReference>
<evidence type="ECO:0000313" key="1">
    <source>
        <dbReference type="EMBL" id="KAF9543732.1"/>
    </source>
</evidence>
<reference evidence="1" key="1">
    <citation type="journal article" date="2020" name="Fungal Divers.">
        <title>Resolving the Mortierellaceae phylogeny through synthesis of multi-gene phylogenetics and phylogenomics.</title>
        <authorList>
            <person name="Vandepol N."/>
            <person name="Liber J."/>
            <person name="Desiro A."/>
            <person name="Na H."/>
            <person name="Kennedy M."/>
            <person name="Barry K."/>
            <person name="Grigoriev I.V."/>
            <person name="Miller A.N."/>
            <person name="O'Donnell K."/>
            <person name="Stajich J.E."/>
            <person name="Bonito G."/>
        </authorList>
    </citation>
    <scope>NUCLEOTIDE SEQUENCE</scope>
    <source>
        <strain evidence="1">NRRL 2591</strain>
    </source>
</reference>
<keyword evidence="2" id="KW-1185">Reference proteome</keyword>
<dbReference type="AlphaFoldDB" id="A0A9P6K2V8"/>
<organism evidence="1 2">
    <name type="scientific">Mortierella hygrophila</name>
    <dbReference type="NCBI Taxonomy" id="979708"/>
    <lineage>
        <taxon>Eukaryota</taxon>
        <taxon>Fungi</taxon>
        <taxon>Fungi incertae sedis</taxon>
        <taxon>Mucoromycota</taxon>
        <taxon>Mortierellomycotina</taxon>
        <taxon>Mortierellomycetes</taxon>
        <taxon>Mortierellales</taxon>
        <taxon>Mortierellaceae</taxon>
        <taxon>Mortierella</taxon>
    </lineage>
</organism>